<sequence length="101" mass="11853">MDQGGTRCLYDREGSLIWLVEHLHAMGYWVWIVLVLMLSCCCWQFRGALAKHWHLLTFARMHYHLCKVRKNPKVHAGGTALLDLRELAYQVCDWRWAAALL</sequence>
<dbReference type="Proteomes" id="UP001642484">
    <property type="component" value="Unassembled WGS sequence"/>
</dbReference>
<keyword evidence="1" id="KW-1133">Transmembrane helix</keyword>
<evidence type="ECO:0000313" key="3">
    <source>
        <dbReference type="Proteomes" id="UP001642484"/>
    </source>
</evidence>
<organism evidence="2 3">
    <name type="scientific">Durusdinium trenchii</name>
    <dbReference type="NCBI Taxonomy" id="1381693"/>
    <lineage>
        <taxon>Eukaryota</taxon>
        <taxon>Sar</taxon>
        <taxon>Alveolata</taxon>
        <taxon>Dinophyceae</taxon>
        <taxon>Suessiales</taxon>
        <taxon>Symbiodiniaceae</taxon>
        <taxon>Durusdinium</taxon>
    </lineage>
</organism>
<evidence type="ECO:0000313" key="2">
    <source>
        <dbReference type="EMBL" id="CAK9029840.1"/>
    </source>
</evidence>
<comment type="caution">
    <text evidence="2">The sequence shown here is derived from an EMBL/GenBank/DDBJ whole genome shotgun (WGS) entry which is preliminary data.</text>
</comment>
<reference evidence="2 3" key="1">
    <citation type="submission" date="2024-02" db="EMBL/GenBank/DDBJ databases">
        <authorList>
            <person name="Chen Y."/>
            <person name="Shah S."/>
            <person name="Dougan E. K."/>
            <person name="Thang M."/>
            <person name="Chan C."/>
        </authorList>
    </citation>
    <scope>NUCLEOTIDE SEQUENCE [LARGE SCALE GENOMIC DNA]</scope>
</reference>
<keyword evidence="1" id="KW-0472">Membrane</keyword>
<name>A0ABP0KUD5_9DINO</name>
<feature type="transmembrane region" description="Helical" evidence="1">
    <location>
        <begin position="28"/>
        <end position="45"/>
    </location>
</feature>
<evidence type="ECO:0000256" key="1">
    <source>
        <dbReference type="SAM" id="Phobius"/>
    </source>
</evidence>
<dbReference type="EMBL" id="CAXAMN010009802">
    <property type="protein sequence ID" value="CAK9029840.1"/>
    <property type="molecule type" value="Genomic_DNA"/>
</dbReference>
<keyword evidence="1" id="KW-0812">Transmembrane</keyword>
<gene>
    <name evidence="2" type="ORF">CCMP2556_LOCUS17651</name>
</gene>
<keyword evidence="3" id="KW-1185">Reference proteome</keyword>
<protein>
    <submittedName>
        <fullName evidence="2">Uncharacterized protein</fullName>
    </submittedName>
</protein>
<proteinExistence type="predicted"/>
<accession>A0ABP0KUD5</accession>